<evidence type="ECO:0000256" key="2">
    <source>
        <dbReference type="ARBA" id="ARBA00005551"/>
    </source>
</evidence>
<keyword evidence="10" id="KW-1185">Reference proteome</keyword>
<proteinExistence type="inferred from homology"/>
<dbReference type="EMBL" id="CP068985">
    <property type="protein sequence ID" value="QYC41255.1"/>
    <property type="molecule type" value="Genomic_DNA"/>
</dbReference>
<feature type="transmembrane region" description="Helical" evidence="7">
    <location>
        <begin position="178"/>
        <end position="202"/>
    </location>
</feature>
<feature type="transmembrane region" description="Helical" evidence="7">
    <location>
        <begin position="287"/>
        <end position="307"/>
    </location>
</feature>
<comment type="similarity">
    <text evidence="2">Belongs to the monovalent cation:proton antiporter 2 (CPA2) transporter (TC 2.A.37) family.</text>
</comment>
<dbReference type="InterPro" id="IPR006153">
    <property type="entry name" value="Cation/H_exchanger_TM"/>
</dbReference>
<dbReference type="PANTHER" id="PTHR42751:SF6">
    <property type="entry name" value="CONSERVED INTEGRAL MEMBRANE TRANSPORT PROTEIN-RELATED"/>
    <property type="match status" value="1"/>
</dbReference>
<dbReference type="PANTHER" id="PTHR42751">
    <property type="entry name" value="SODIUM/HYDROGEN EXCHANGER FAMILY/TRKA DOMAIN PROTEIN"/>
    <property type="match status" value="1"/>
</dbReference>
<evidence type="ECO:0000256" key="3">
    <source>
        <dbReference type="ARBA" id="ARBA00022448"/>
    </source>
</evidence>
<evidence type="ECO:0000259" key="8">
    <source>
        <dbReference type="Pfam" id="PF00999"/>
    </source>
</evidence>
<evidence type="ECO:0000313" key="10">
    <source>
        <dbReference type="Proteomes" id="UP000824681"/>
    </source>
</evidence>
<feature type="transmembrane region" description="Helical" evidence="7">
    <location>
        <begin position="33"/>
        <end position="51"/>
    </location>
</feature>
<accession>A0ABX8U0T1</accession>
<keyword evidence="3" id="KW-0813">Transport</keyword>
<organism evidence="9 10">
    <name type="scientific">Nonomuraea coxensis DSM 45129</name>
    <dbReference type="NCBI Taxonomy" id="1122611"/>
    <lineage>
        <taxon>Bacteria</taxon>
        <taxon>Bacillati</taxon>
        <taxon>Actinomycetota</taxon>
        <taxon>Actinomycetes</taxon>
        <taxon>Streptosporangiales</taxon>
        <taxon>Streptosporangiaceae</taxon>
        <taxon>Nonomuraea</taxon>
    </lineage>
</organism>
<feature type="transmembrane region" description="Helical" evidence="7">
    <location>
        <begin position="355"/>
        <end position="375"/>
    </location>
</feature>
<evidence type="ECO:0000256" key="6">
    <source>
        <dbReference type="ARBA" id="ARBA00023136"/>
    </source>
</evidence>
<keyword evidence="5 7" id="KW-1133">Transmembrane helix</keyword>
<gene>
    <name evidence="9" type="primary">yhaU1</name>
    <name evidence="9" type="ORF">Nocox_18230</name>
</gene>
<feature type="transmembrane region" description="Helical" evidence="7">
    <location>
        <begin position="6"/>
        <end position="26"/>
    </location>
</feature>
<protein>
    <submittedName>
        <fullName evidence="9">K(+)/H(+) antiporter YhaU</fullName>
    </submittedName>
</protein>
<feature type="transmembrane region" description="Helical" evidence="7">
    <location>
        <begin position="97"/>
        <end position="128"/>
    </location>
</feature>
<feature type="transmembrane region" description="Helical" evidence="7">
    <location>
        <begin position="57"/>
        <end position="77"/>
    </location>
</feature>
<comment type="subcellular location">
    <subcellularLocation>
        <location evidence="1">Membrane</location>
        <topology evidence="1">Multi-pass membrane protein</topology>
    </subcellularLocation>
</comment>
<dbReference type="RefSeq" id="WP_020539966.1">
    <property type="nucleotide sequence ID" value="NZ_CP068985.1"/>
</dbReference>
<sequence length="386" mass="39027">MHETAILFLEFGAVLLGLGVLGALALRVGISPIPLYLIAGVAFGTGGVLPLATSEEFISVGAELGVVLLLLTLGLEYNADELMTSLTGNARAGIVDLVLNAAPGAICALLLGWGPVAAVAMAGVTYATSSGITAKVLSDLGWIGNRETPTVLSLLVFEDLTMAIYLPVLTTMLAGLSLLNGAIAVGIALITVSVVLIVALKFGRLIEAFVSSPNSEVLLLKVVGLALLVAGLAQQLQVSAAVGAFLVGIALSGELAEDAQALLAPLRDLFAAVFFVFFGLQTDPAKILPVAGLAALLALVSMVTKLLTGIYAARRAGIGKAGQARAGIALIPRGEFNIVIAGLAVGAGAHPDLGALAAAYVLILAAFGPLAAKLVQPFITAIAKRA</sequence>
<dbReference type="Proteomes" id="UP000824681">
    <property type="component" value="Chromosome"/>
</dbReference>
<reference evidence="9 10" key="1">
    <citation type="journal article" date="2021" name="ACS Chem. Biol.">
        <title>Genomic-Led Discovery of a Novel Glycopeptide Antibiotic by Nonomuraea coxensis DSM 45129.</title>
        <authorList>
            <person name="Yushchuk O."/>
            <person name="Vior N.M."/>
            <person name="Andreo-Vidal A."/>
            <person name="Berini F."/>
            <person name="Ruckert C."/>
            <person name="Busche T."/>
            <person name="Binda E."/>
            <person name="Kalinowski J."/>
            <person name="Truman A.W."/>
            <person name="Marinelli F."/>
        </authorList>
    </citation>
    <scope>NUCLEOTIDE SEQUENCE [LARGE SCALE GENOMIC DNA]</scope>
    <source>
        <strain evidence="9 10">DSM 45129</strain>
    </source>
</reference>
<evidence type="ECO:0000256" key="4">
    <source>
        <dbReference type="ARBA" id="ARBA00022692"/>
    </source>
</evidence>
<feature type="domain" description="Cation/H+ exchanger transmembrane" evidence="8">
    <location>
        <begin position="21"/>
        <end position="369"/>
    </location>
</feature>
<evidence type="ECO:0000313" key="9">
    <source>
        <dbReference type="EMBL" id="QYC41255.1"/>
    </source>
</evidence>
<feature type="transmembrane region" description="Helical" evidence="7">
    <location>
        <begin position="328"/>
        <end position="349"/>
    </location>
</feature>
<feature type="transmembrane region" description="Helical" evidence="7">
    <location>
        <begin position="148"/>
        <end position="166"/>
    </location>
</feature>
<dbReference type="Pfam" id="PF00999">
    <property type="entry name" value="Na_H_Exchanger"/>
    <property type="match status" value="1"/>
</dbReference>
<evidence type="ECO:0000256" key="7">
    <source>
        <dbReference type="SAM" id="Phobius"/>
    </source>
</evidence>
<dbReference type="Gene3D" id="1.20.1530.20">
    <property type="match status" value="1"/>
</dbReference>
<name>A0ABX8U0T1_9ACTN</name>
<dbReference type="InterPro" id="IPR038770">
    <property type="entry name" value="Na+/solute_symporter_sf"/>
</dbReference>
<evidence type="ECO:0000256" key="1">
    <source>
        <dbReference type="ARBA" id="ARBA00004141"/>
    </source>
</evidence>
<keyword evidence="4 7" id="KW-0812">Transmembrane</keyword>
<feature type="transmembrane region" description="Helical" evidence="7">
    <location>
        <begin position="222"/>
        <end position="249"/>
    </location>
</feature>
<keyword evidence="6 7" id="KW-0472">Membrane</keyword>
<evidence type="ECO:0000256" key="5">
    <source>
        <dbReference type="ARBA" id="ARBA00022989"/>
    </source>
</evidence>